<evidence type="ECO:0000313" key="2">
    <source>
        <dbReference type="Proteomes" id="UP000245934"/>
    </source>
</evidence>
<dbReference type="Proteomes" id="UP000245934">
    <property type="component" value="Unassembled WGS sequence"/>
</dbReference>
<dbReference type="NCBIfam" id="NF033197">
    <property type="entry name" value="F430_CfbE"/>
    <property type="match status" value="1"/>
</dbReference>
<dbReference type="AlphaFoldDB" id="A0A2V2N3L2"/>
<evidence type="ECO:0000313" key="1">
    <source>
        <dbReference type="EMBL" id="PWR73105.1"/>
    </source>
</evidence>
<gene>
    <name evidence="1" type="primary">cfbE</name>
    <name evidence="1" type="ORF">DLD82_11465</name>
</gene>
<proteinExistence type="predicted"/>
<sequence length="404" mass="44061">MRILVLDTIHGGKVIADHLILSGHDVDMVDVYRHAEGITEELALTRKYDLVTTPVHLDPDYHLLRNITSPVISHHEMVRSVFPHSNIPQIIEITGKRGKSTTATALAFLLSGPGVLQTSSGLYSYPDKQKLDRFSITPASVLSAYSFKPADGWMIAEISLGFCGIGSLGILTSGDDYPVAGGKRSALDLKKESSHLFSVVLVPPEIELLHDGCISVSDLVEIHGKTASYQYQNIKGTFSNPLLLLSGYKTPLMLAAGAALLMGIDPAALSFFTAISGRLDTQSDHGFTIIDNSNSGTCYDTSCDAYRYGKEIAGDVPITLIIGQESQSVCENFDTSEIISAILEIKPHDVMLIPGDKRIKCDTIRMICNKQSIGFSIFETPEEAYVNAKTLNNPLILFSVKRWK</sequence>
<reference evidence="1 2" key="1">
    <citation type="submission" date="2018-05" db="EMBL/GenBank/DDBJ databases">
        <title>Draft genome of Methanospirillum stamsii Pt1.</title>
        <authorList>
            <person name="Dueholm M.S."/>
            <person name="Nielsen P.H."/>
            <person name="Bakmann L.F."/>
            <person name="Otzen D.E."/>
        </authorList>
    </citation>
    <scope>NUCLEOTIDE SEQUENCE [LARGE SCALE GENOMIC DNA]</scope>
    <source>
        <strain evidence="1 2">Pt1</strain>
    </source>
</reference>
<comment type="caution">
    <text evidence="1">The sequence shown here is derived from an EMBL/GenBank/DDBJ whole genome shotgun (WGS) entry which is preliminary data.</text>
</comment>
<dbReference type="OrthoDB" id="52890at2157"/>
<accession>A0A2V2N3L2</accession>
<dbReference type="RefSeq" id="WP_109941265.1">
    <property type="nucleotide sequence ID" value="NZ_CP176366.1"/>
</dbReference>
<keyword evidence="2" id="KW-1185">Reference proteome</keyword>
<dbReference type="GeneID" id="97610930"/>
<dbReference type="EMBL" id="QGMZ01000022">
    <property type="protein sequence ID" value="PWR73105.1"/>
    <property type="molecule type" value="Genomic_DNA"/>
</dbReference>
<name>A0A2V2N3L2_9EURY</name>
<organism evidence="1 2">
    <name type="scientific">Methanospirillum stamsii</name>
    <dbReference type="NCBI Taxonomy" id="1277351"/>
    <lineage>
        <taxon>Archaea</taxon>
        <taxon>Methanobacteriati</taxon>
        <taxon>Methanobacteriota</taxon>
        <taxon>Stenosarchaea group</taxon>
        <taxon>Methanomicrobia</taxon>
        <taxon>Methanomicrobiales</taxon>
        <taxon>Methanospirillaceae</taxon>
        <taxon>Methanospirillum</taxon>
    </lineage>
</organism>
<protein>
    <submittedName>
        <fullName evidence="1">Coenzyme F430 synthase</fullName>
    </submittedName>
</protein>